<evidence type="ECO:0000313" key="1">
    <source>
        <dbReference type="EnsemblProtists" id="EOD15159"/>
    </source>
</evidence>
<keyword evidence="2" id="KW-1185">Reference proteome</keyword>
<evidence type="ECO:0000313" key="2">
    <source>
        <dbReference type="Proteomes" id="UP000013827"/>
    </source>
</evidence>
<dbReference type="HOGENOM" id="CLU_1076022_0_0_1"/>
<proteinExistence type="predicted"/>
<reference evidence="2" key="1">
    <citation type="journal article" date="2013" name="Nature">
        <title>Pan genome of the phytoplankton Emiliania underpins its global distribution.</title>
        <authorList>
            <person name="Read B.A."/>
            <person name="Kegel J."/>
            <person name="Klute M.J."/>
            <person name="Kuo A."/>
            <person name="Lefebvre S.C."/>
            <person name="Maumus F."/>
            <person name="Mayer C."/>
            <person name="Miller J."/>
            <person name="Monier A."/>
            <person name="Salamov A."/>
            <person name="Young J."/>
            <person name="Aguilar M."/>
            <person name="Claverie J.M."/>
            <person name="Frickenhaus S."/>
            <person name="Gonzalez K."/>
            <person name="Herman E.K."/>
            <person name="Lin Y.C."/>
            <person name="Napier J."/>
            <person name="Ogata H."/>
            <person name="Sarno A.F."/>
            <person name="Shmutz J."/>
            <person name="Schroeder D."/>
            <person name="de Vargas C."/>
            <person name="Verret F."/>
            <person name="von Dassow P."/>
            <person name="Valentin K."/>
            <person name="Van de Peer Y."/>
            <person name="Wheeler G."/>
            <person name="Dacks J.B."/>
            <person name="Delwiche C.F."/>
            <person name="Dyhrman S.T."/>
            <person name="Glockner G."/>
            <person name="John U."/>
            <person name="Richards T."/>
            <person name="Worden A.Z."/>
            <person name="Zhang X."/>
            <person name="Grigoriev I.V."/>
            <person name="Allen A.E."/>
            <person name="Bidle K."/>
            <person name="Borodovsky M."/>
            <person name="Bowler C."/>
            <person name="Brownlee C."/>
            <person name="Cock J.M."/>
            <person name="Elias M."/>
            <person name="Gladyshev V.N."/>
            <person name="Groth M."/>
            <person name="Guda C."/>
            <person name="Hadaegh A."/>
            <person name="Iglesias-Rodriguez M.D."/>
            <person name="Jenkins J."/>
            <person name="Jones B.M."/>
            <person name="Lawson T."/>
            <person name="Leese F."/>
            <person name="Lindquist E."/>
            <person name="Lobanov A."/>
            <person name="Lomsadze A."/>
            <person name="Malik S.B."/>
            <person name="Marsh M.E."/>
            <person name="Mackinder L."/>
            <person name="Mock T."/>
            <person name="Mueller-Roeber B."/>
            <person name="Pagarete A."/>
            <person name="Parker M."/>
            <person name="Probert I."/>
            <person name="Quesneville H."/>
            <person name="Raines C."/>
            <person name="Rensing S.A."/>
            <person name="Riano-Pachon D.M."/>
            <person name="Richier S."/>
            <person name="Rokitta S."/>
            <person name="Shiraiwa Y."/>
            <person name="Soanes D.M."/>
            <person name="van der Giezen M."/>
            <person name="Wahlund T.M."/>
            <person name="Williams B."/>
            <person name="Wilson W."/>
            <person name="Wolfe G."/>
            <person name="Wurch L.L."/>
        </authorList>
    </citation>
    <scope>NUCLEOTIDE SEQUENCE</scope>
</reference>
<dbReference type="Proteomes" id="UP000013827">
    <property type="component" value="Unassembled WGS sequence"/>
</dbReference>
<dbReference type="AlphaFoldDB" id="A0A0D3IV74"/>
<dbReference type="RefSeq" id="XP_005767588.1">
    <property type="nucleotide sequence ID" value="XM_005767531.1"/>
</dbReference>
<organism evidence="1 2">
    <name type="scientific">Emiliania huxleyi (strain CCMP1516)</name>
    <dbReference type="NCBI Taxonomy" id="280463"/>
    <lineage>
        <taxon>Eukaryota</taxon>
        <taxon>Haptista</taxon>
        <taxon>Haptophyta</taxon>
        <taxon>Prymnesiophyceae</taxon>
        <taxon>Isochrysidales</taxon>
        <taxon>Noelaerhabdaceae</taxon>
        <taxon>Emiliania</taxon>
    </lineage>
</organism>
<dbReference type="EnsemblProtists" id="EOD15159">
    <property type="protein sequence ID" value="EOD15159"/>
    <property type="gene ID" value="EMIHUDRAFT_124330"/>
</dbReference>
<dbReference type="KEGG" id="ehx:EMIHUDRAFT_124330"/>
<sequence>MNLVRALGCTYAAAFLFLRLGQTYHLLRTHGLLVLVLVATLLYHRPPLSILALPAAMVACVLQWDVLAPQALTNGLAAERGLTVVVTGANSGLGLASAQRGARLRAWLDRGGDNWCRIELPPMHPQDFDVRWEPPVYGSPVRIYLSPSTNASSAGPQPPLASTAWPQLRVGGASPDQPLFVLNAPYGNLRNQIEKGHRVGRAKSGLGSGHKVANAYFHLRAIQYTPRHTRRCLAARCHPCLQRIGVHAAAVFEATPPTA</sequence>
<dbReference type="PaxDb" id="2903-EOD15159"/>
<reference evidence="1" key="2">
    <citation type="submission" date="2024-10" db="UniProtKB">
        <authorList>
            <consortium name="EnsemblProtists"/>
        </authorList>
    </citation>
    <scope>IDENTIFICATION</scope>
</reference>
<dbReference type="GeneID" id="17261309"/>
<name>A0A0D3IV74_EMIH1</name>
<accession>A0A0D3IV74</accession>
<protein>
    <recommendedName>
        <fullName evidence="3">Mannosyltransferase</fullName>
    </recommendedName>
</protein>
<evidence type="ECO:0008006" key="3">
    <source>
        <dbReference type="Google" id="ProtNLM"/>
    </source>
</evidence>